<evidence type="ECO:0000313" key="2">
    <source>
        <dbReference type="Proteomes" id="UP000237000"/>
    </source>
</evidence>
<evidence type="ECO:0000313" key="1">
    <source>
        <dbReference type="EMBL" id="POO02881.1"/>
    </source>
</evidence>
<protein>
    <submittedName>
        <fullName evidence="1">Uncharacterized protein</fullName>
    </submittedName>
</protein>
<organism evidence="1 2">
    <name type="scientific">Trema orientale</name>
    <name type="common">Charcoal tree</name>
    <name type="synonym">Celtis orientalis</name>
    <dbReference type="NCBI Taxonomy" id="63057"/>
    <lineage>
        <taxon>Eukaryota</taxon>
        <taxon>Viridiplantae</taxon>
        <taxon>Streptophyta</taxon>
        <taxon>Embryophyta</taxon>
        <taxon>Tracheophyta</taxon>
        <taxon>Spermatophyta</taxon>
        <taxon>Magnoliopsida</taxon>
        <taxon>eudicotyledons</taxon>
        <taxon>Gunneridae</taxon>
        <taxon>Pentapetalae</taxon>
        <taxon>rosids</taxon>
        <taxon>fabids</taxon>
        <taxon>Rosales</taxon>
        <taxon>Cannabaceae</taxon>
        <taxon>Trema</taxon>
    </lineage>
</organism>
<dbReference type="InParanoid" id="A0A2P5FYK7"/>
<sequence>MLYPKLPWTKLEADSIRFLLCYRRRLKLDSSDSSSAIDELRQLTSSTQSIADYLRNIWLSAFAVMPFAGLNI</sequence>
<dbReference type="EMBL" id="JXTC01000003">
    <property type="protein sequence ID" value="POO02881.1"/>
    <property type="molecule type" value="Genomic_DNA"/>
</dbReference>
<dbReference type="AlphaFoldDB" id="A0A2P5FYK7"/>
<proteinExistence type="predicted"/>
<reference evidence="2" key="1">
    <citation type="submission" date="2016-06" db="EMBL/GenBank/DDBJ databases">
        <title>Parallel loss of symbiosis genes in relatives of nitrogen-fixing non-legume Parasponia.</title>
        <authorList>
            <person name="Van Velzen R."/>
            <person name="Holmer R."/>
            <person name="Bu F."/>
            <person name="Rutten L."/>
            <person name="Van Zeijl A."/>
            <person name="Liu W."/>
            <person name="Santuari L."/>
            <person name="Cao Q."/>
            <person name="Sharma T."/>
            <person name="Shen D."/>
            <person name="Roswanjaya Y."/>
            <person name="Wardhani T."/>
            <person name="Kalhor M.S."/>
            <person name="Jansen J."/>
            <person name="Van den Hoogen J."/>
            <person name="Gungor B."/>
            <person name="Hartog M."/>
            <person name="Hontelez J."/>
            <person name="Verver J."/>
            <person name="Yang W.-C."/>
            <person name="Schijlen E."/>
            <person name="Repin R."/>
            <person name="Schilthuizen M."/>
            <person name="Schranz E."/>
            <person name="Heidstra R."/>
            <person name="Miyata K."/>
            <person name="Fedorova E."/>
            <person name="Kohlen W."/>
            <person name="Bisseling T."/>
            <person name="Smit S."/>
            <person name="Geurts R."/>
        </authorList>
    </citation>
    <scope>NUCLEOTIDE SEQUENCE [LARGE SCALE GENOMIC DNA]</scope>
    <source>
        <strain evidence="2">cv. RG33-2</strain>
    </source>
</reference>
<dbReference type="Proteomes" id="UP000237000">
    <property type="component" value="Unassembled WGS sequence"/>
</dbReference>
<accession>A0A2P5FYK7</accession>
<keyword evidence="2" id="KW-1185">Reference proteome</keyword>
<name>A0A2P5FYK7_TREOI</name>
<gene>
    <name evidence="1" type="ORF">TorRG33x02_009420</name>
</gene>
<comment type="caution">
    <text evidence="1">The sequence shown here is derived from an EMBL/GenBank/DDBJ whole genome shotgun (WGS) entry which is preliminary data.</text>
</comment>